<organism evidence="3 4">
    <name type="scientific">Thermogemmatispora tikiterensis</name>
    <dbReference type="NCBI Taxonomy" id="1825093"/>
    <lineage>
        <taxon>Bacteria</taxon>
        <taxon>Bacillati</taxon>
        <taxon>Chloroflexota</taxon>
        <taxon>Ktedonobacteria</taxon>
        <taxon>Thermogemmatisporales</taxon>
        <taxon>Thermogemmatisporaceae</taxon>
        <taxon>Thermogemmatispora</taxon>
    </lineage>
</organism>
<evidence type="ECO:0000259" key="2">
    <source>
        <dbReference type="Pfam" id="PF07883"/>
    </source>
</evidence>
<accession>A0A328VPL8</accession>
<name>A0A328VPL8_9CHLR</name>
<sequence length="143" mass="16535">MPKEVDEVRPVRAEELVWVEPPQHHEAYSKLLVNPDNSRTRYFDFRLSLYQPRGYAENHVHEEAEHVYYILKGRGLMRLGERQYVVEPHTAIFIPPGVVHSLANTGLEDLLFIVVTVPAGELERRDRREDEINHPDESASPGV</sequence>
<dbReference type="InterPro" id="IPR051610">
    <property type="entry name" value="GPI/OXD"/>
</dbReference>
<dbReference type="AlphaFoldDB" id="A0A328VPL8"/>
<protein>
    <recommendedName>
        <fullName evidence="2">Cupin type-2 domain-containing protein</fullName>
    </recommendedName>
</protein>
<dbReference type="InterPro" id="IPR013096">
    <property type="entry name" value="Cupin_2"/>
</dbReference>
<evidence type="ECO:0000313" key="4">
    <source>
        <dbReference type="Proteomes" id="UP000248706"/>
    </source>
</evidence>
<evidence type="ECO:0000256" key="1">
    <source>
        <dbReference type="ARBA" id="ARBA00022723"/>
    </source>
</evidence>
<keyword evidence="1" id="KW-0479">Metal-binding</keyword>
<dbReference type="GO" id="GO:0046872">
    <property type="term" value="F:metal ion binding"/>
    <property type="evidence" value="ECO:0007669"/>
    <property type="project" value="UniProtKB-KW"/>
</dbReference>
<dbReference type="InterPro" id="IPR014710">
    <property type="entry name" value="RmlC-like_jellyroll"/>
</dbReference>
<comment type="caution">
    <text evidence="3">The sequence shown here is derived from an EMBL/GenBank/DDBJ whole genome shotgun (WGS) entry which is preliminary data.</text>
</comment>
<gene>
    <name evidence="3" type="ORF">A4R35_19380</name>
</gene>
<proteinExistence type="predicted"/>
<dbReference type="Pfam" id="PF07883">
    <property type="entry name" value="Cupin_2"/>
    <property type="match status" value="1"/>
</dbReference>
<dbReference type="PANTHER" id="PTHR35848:SF6">
    <property type="entry name" value="CUPIN TYPE-2 DOMAIN-CONTAINING PROTEIN"/>
    <property type="match status" value="1"/>
</dbReference>
<dbReference type="PANTHER" id="PTHR35848">
    <property type="entry name" value="OXALATE-BINDING PROTEIN"/>
    <property type="match status" value="1"/>
</dbReference>
<dbReference type="InterPro" id="IPR011051">
    <property type="entry name" value="RmlC_Cupin_sf"/>
</dbReference>
<dbReference type="Proteomes" id="UP000248706">
    <property type="component" value="Unassembled WGS sequence"/>
</dbReference>
<feature type="domain" description="Cupin type-2" evidence="2">
    <location>
        <begin position="49"/>
        <end position="115"/>
    </location>
</feature>
<dbReference type="Gene3D" id="2.60.120.10">
    <property type="entry name" value="Jelly Rolls"/>
    <property type="match status" value="1"/>
</dbReference>
<reference evidence="3 4" key="1">
    <citation type="submission" date="2016-08" db="EMBL/GenBank/DDBJ databases">
        <title>Analysis of Carbohydrate Active Enzymes in Thermogemmatispora T81 Reveals Carbohydrate Degradation Ability.</title>
        <authorList>
            <person name="Tomazini A."/>
            <person name="Lal S."/>
            <person name="Stott M."/>
            <person name="Henrissat B."/>
            <person name="Polikarpov I."/>
            <person name="Sparling R."/>
            <person name="Levin D.B."/>
        </authorList>
    </citation>
    <scope>NUCLEOTIDE SEQUENCE [LARGE SCALE GENOMIC DNA]</scope>
    <source>
        <strain evidence="3 4">T81</strain>
    </source>
</reference>
<dbReference type="SUPFAM" id="SSF51182">
    <property type="entry name" value="RmlC-like cupins"/>
    <property type="match status" value="1"/>
</dbReference>
<dbReference type="EMBL" id="MCIF01000002">
    <property type="protein sequence ID" value="RAQ97710.1"/>
    <property type="molecule type" value="Genomic_DNA"/>
</dbReference>
<evidence type="ECO:0000313" key="3">
    <source>
        <dbReference type="EMBL" id="RAQ97710.1"/>
    </source>
</evidence>
<keyword evidence="4" id="KW-1185">Reference proteome</keyword>